<dbReference type="AlphaFoldDB" id="A0A8J2PBQ2"/>
<sequence length="242" mass="26653">EICDSLVDFCAEVLDRNNCPEGAASDEVHCSTSSATSDGIVEALQNSETQVTRNDNLQGNFHVKETDIQGMNFHGPSQHSIQNMHMIECEVRSSEDITDDFEERISNCVITNSDPRTVQDRPLEVPVTEEFNSLEIQEESTESELEEPPILSPEEEGTLSKTSHLLPKQTIRIMKHVRISPCVLMDPGKSLATSMPASVPSTSQDTSRSSDPHVVDANKENVPFKLMLVSAELAKGDKSNTL</sequence>
<dbReference type="Proteomes" id="UP000708208">
    <property type="component" value="Unassembled WGS sequence"/>
</dbReference>
<feature type="region of interest" description="Disordered" evidence="1">
    <location>
        <begin position="134"/>
        <end position="162"/>
    </location>
</feature>
<accession>A0A8J2PBQ2</accession>
<dbReference type="EMBL" id="CAJVCH010526244">
    <property type="protein sequence ID" value="CAG7822402.1"/>
    <property type="molecule type" value="Genomic_DNA"/>
</dbReference>
<reference evidence="2" key="1">
    <citation type="submission" date="2021-06" db="EMBL/GenBank/DDBJ databases">
        <authorList>
            <person name="Hodson N. C."/>
            <person name="Mongue J. A."/>
            <person name="Jaron S. K."/>
        </authorList>
    </citation>
    <scope>NUCLEOTIDE SEQUENCE</scope>
</reference>
<evidence type="ECO:0000256" key="1">
    <source>
        <dbReference type="SAM" id="MobiDB-lite"/>
    </source>
</evidence>
<feature type="region of interest" description="Disordered" evidence="1">
    <location>
        <begin position="192"/>
        <end position="215"/>
    </location>
</feature>
<feature type="non-terminal residue" evidence="2">
    <location>
        <position position="1"/>
    </location>
</feature>
<gene>
    <name evidence="2" type="ORF">AFUS01_LOCUS32677</name>
</gene>
<feature type="compositionally biased region" description="Acidic residues" evidence="1">
    <location>
        <begin position="136"/>
        <end position="157"/>
    </location>
</feature>
<feature type="compositionally biased region" description="Polar residues" evidence="1">
    <location>
        <begin position="192"/>
        <end position="207"/>
    </location>
</feature>
<evidence type="ECO:0000313" key="3">
    <source>
        <dbReference type="Proteomes" id="UP000708208"/>
    </source>
</evidence>
<organism evidence="2 3">
    <name type="scientific">Allacma fusca</name>
    <dbReference type="NCBI Taxonomy" id="39272"/>
    <lineage>
        <taxon>Eukaryota</taxon>
        <taxon>Metazoa</taxon>
        <taxon>Ecdysozoa</taxon>
        <taxon>Arthropoda</taxon>
        <taxon>Hexapoda</taxon>
        <taxon>Collembola</taxon>
        <taxon>Symphypleona</taxon>
        <taxon>Sminthuridae</taxon>
        <taxon>Allacma</taxon>
    </lineage>
</organism>
<protein>
    <submittedName>
        <fullName evidence="2">Uncharacterized protein</fullName>
    </submittedName>
</protein>
<name>A0A8J2PBQ2_9HEXA</name>
<comment type="caution">
    <text evidence="2">The sequence shown here is derived from an EMBL/GenBank/DDBJ whole genome shotgun (WGS) entry which is preliminary data.</text>
</comment>
<proteinExistence type="predicted"/>
<evidence type="ECO:0000313" key="2">
    <source>
        <dbReference type="EMBL" id="CAG7822402.1"/>
    </source>
</evidence>
<keyword evidence="3" id="KW-1185">Reference proteome</keyword>